<gene>
    <name evidence="8" type="ORF">E5987_01335</name>
</gene>
<feature type="transmembrane region" description="Helical" evidence="6">
    <location>
        <begin position="306"/>
        <end position="326"/>
    </location>
</feature>
<evidence type="ECO:0000256" key="5">
    <source>
        <dbReference type="ARBA" id="ARBA00023136"/>
    </source>
</evidence>
<dbReference type="OrthoDB" id="9803577at2"/>
<evidence type="ECO:0000313" key="8">
    <source>
        <dbReference type="EMBL" id="MVX55849.1"/>
    </source>
</evidence>
<keyword evidence="2" id="KW-1003">Cell membrane</keyword>
<comment type="caution">
    <text evidence="8">The sequence shown here is derived from an EMBL/GenBank/DDBJ whole genome shotgun (WGS) entry which is preliminary data.</text>
</comment>
<accession>A0A6L6YGC0</accession>
<dbReference type="Proteomes" id="UP000472580">
    <property type="component" value="Unassembled WGS sequence"/>
</dbReference>
<keyword evidence="3 6" id="KW-0812">Transmembrane</keyword>
<evidence type="ECO:0000256" key="6">
    <source>
        <dbReference type="SAM" id="Phobius"/>
    </source>
</evidence>
<dbReference type="EMBL" id="WSRP01000003">
    <property type="protein sequence ID" value="MVX55849.1"/>
    <property type="molecule type" value="Genomic_DNA"/>
</dbReference>
<keyword evidence="5 6" id="KW-0472">Membrane</keyword>
<feature type="transmembrane region" description="Helical" evidence="6">
    <location>
        <begin position="366"/>
        <end position="384"/>
    </location>
</feature>
<feature type="transmembrane region" description="Helical" evidence="6">
    <location>
        <begin position="189"/>
        <end position="215"/>
    </location>
</feature>
<dbReference type="GO" id="GO:0140359">
    <property type="term" value="F:ABC-type transporter activity"/>
    <property type="evidence" value="ECO:0007669"/>
    <property type="project" value="InterPro"/>
</dbReference>
<evidence type="ECO:0000256" key="3">
    <source>
        <dbReference type="ARBA" id="ARBA00022692"/>
    </source>
</evidence>
<feature type="domain" description="ABC-2 type transporter transmembrane" evidence="7">
    <location>
        <begin position="30"/>
        <end position="381"/>
    </location>
</feature>
<dbReference type="PANTHER" id="PTHR30294">
    <property type="entry name" value="MEMBRANE COMPONENT OF ABC TRANSPORTER YHHJ-RELATED"/>
    <property type="match status" value="1"/>
</dbReference>
<reference evidence="8 9" key="1">
    <citation type="submission" date="2019-12" db="EMBL/GenBank/DDBJ databases">
        <title>Microbes associate with the intestines of laboratory mice.</title>
        <authorList>
            <person name="Navarre W."/>
            <person name="Wong E."/>
        </authorList>
    </citation>
    <scope>NUCLEOTIDE SEQUENCE [LARGE SCALE GENOMIC DNA]</scope>
    <source>
        <strain evidence="8 9">NM82_D38</strain>
    </source>
</reference>
<comment type="subcellular location">
    <subcellularLocation>
        <location evidence="1">Cell membrane</location>
        <topology evidence="1">Multi-pass membrane protein</topology>
    </subcellularLocation>
</comment>
<dbReference type="InterPro" id="IPR013525">
    <property type="entry name" value="ABC2_TM"/>
</dbReference>
<dbReference type="Gene3D" id="3.40.1710.10">
    <property type="entry name" value="abc type-2 transporter like domain"/>
    <property type="match status" value="1"/>
</dbReference>
<dbReference type="GO" id="GO:0005886">
    <property type="term" value="C:plasma membrane"/>
    <property type="evidence" value="ECO:0007669"/>
    <property type="project" value="UniProtKB-SubCell"/>
</dbReference>
<keyword evidence="4 6" id="KW-1133">Transmembrane helix</keyword>
<sequence>MISPIKWFELVAAVAAREVRQLISRPQEIIFCGFMPVIWVLIVWGLLYNGVITDVPVAYVDHDNTSMSREIGRALDADRTMGLVTYNSHDEALAALKHGSVYGIIEVPEGYMKEQYKGTGSSLSVYLDENRYAVAGTIQTSIATIMSAMTLQNMAKVTLLTGSGVSGAERIVSGVHSDFYALGNMQFSFLAFLGSNLMPGVIMLAAVLSFVTAIVREVYLYRINEWMDTAQHYVTAALCGKLLPHYFFYCLVILAYIGLFAGVSGFTALKASSLFIWFICGAACLLVMLTCAILICGIAPTWRFSLVVASGFAAPALPFTGFSMPLDSMSDIARTFSKCLPLTWFIEGQTQQWTLGADIWDMGTTFGVFLLMIFIPLILGIPVFRWKYRIFAKRELEAEADHVS</sequence>
<keyword evidence="9" id="KW-1185">Reference proteome</keyword>
<dbReference type="RefSeq" id="WP_160334285.1">
    <property type="nucleotide sequence ID" value="NZ_CALPCR010000022.1"/>
</dbReference>
<evidence type="ECO:0000256" key="1">
    <source>
        <dbReference type="ARBA" id="ARBA00004651"/>
    </source>
</evidence>
<evidence type="ECO:0000256" key="4">
    <source>
        <dbReference type="ARBA" id="ARBA00022989"/>
    </source>
</evidence>
<dbReference type="Pfam" id="PF12698">
    <property type="entry name" value="ABC2_membrane_3"/>
    <property type="match status" value="1"/>
</dbReference>
<feature type="transmembrane region" description="Helical" evidence="6">
    <location>
        <begin position="275"/>
        <end position="299"/>
    </location>
</feature>
<protein>
    <submittedName>
        <fullName evidence="8">ABC transporter permease</fullName>
    </submittedName>
</protein>
<name>A0A6L6YGC0_9BURK</name>
<dbReference type="AlphaFoldDB" id="A0A6L6YGC0"/>
<organism evidence="8 9">
    <name type="scientific">Parasutterella muris</name>
    <dbReference type="NCBI Taxonomy" id="2565572"/>
    <lineage>
        <taxon>Bacteria</taxon>
        <taxon>Pseudomonadati</taxon>
        <taxon>Pseudomonadota</taxon>
        <taxon>Betaproteobacteria</taxon>
        <taxon>Burkholderiales</taxon>
        <taxon>Sutterellaceae</taxon>
        <taxon>Parasutterella</taxon>
    </lineage>
</organism>
<dbReference type="PANTHER" id="PTHR30294:SF47">
    <property type="entry name" value="INNER MEMBRANE TRANSPORT PERMEASE YHHJ"/>
    <property type="match status" value="1"/>
</dbReference>
<evidence type="ECO:0000259" key="7">
    <source>
        <dbReference type="Pfam" id="PF12698"/>
    </source>
</evidence>
<feature type="transmembrane region" description="Helical" evidence="6">
    <location>
        <begin position="29"/>
        <end position="47"/>
    </location>
</feature>
<evidence type="ECO:0000256" key="2">
    <source>
        <dbReference type="ARBA" id="ARBA00022475"/>
    </source>
</evidence>
<dbReference type="InterPro" id="IPR051449">
    <property type="entry name" value="ABC-2_transporter_component"/>
</dbReference>
<feature type="transmembrane region" description="Helical" evidence="6">
    <location>
        <begin position="246"/>
        <end position="269"/>
    </location>
</feature>
<evidence type="ECO:0000313" key="9">
    <source>
        <dbReference type="Proteomes" id="UP000472580"/>
    </source>
</evidence>
<proteinExistence type="predicted"/>